<dbReference type="RefSeq" id="WP_243855797.1">
    <property type="nucleotide sequence ID" value="NZ_JAASQR010000004.1"/>
</dbReference>
<keyword evidence="4" id="KW-0274">FAD</keyword>
<keyword evidence="8" id="KW-1185">Reference proteome</keyword>
<gene>
    <name evidence="7" type="ORF">FHS54_003152</name>
</gene>
<dbReference type="Proteomes" id="UP000576821">
    <property type="component" value="Unassembled WGS sequence"/>
</dbReference>
<evidence type="ECO:0000256" key="1">
    <source>
        <dbReference type="ARBA" id="ARBA00001974"/>
    </source>
</evidence>
<dbReference type="AlphaFoldDB" id="A0A846M8F8"/>
<evidence type="ECO:0000313" key="8">
    <source>
        <dbReference type="Proteomes" id="UP000576821"/>
    </source>
</evidence>
<comment type="cofactor">
    <cofactor evidence="1">
        <name>FAD</name>
        <dbReference type="ChEBI" id="CHEBI:57692"/>
    </cofactor>
</comment>
<name>A0A846M8F8_9SPHN</name>
<dbReference type="InterPro" id="IPR036250">
    <property type="entry name" value="AcylCo_DH-like_C"/>
</dbReference>
<dbReference type="InterPro" id="IPR037069">
    <property type="entry name" value="AcylCoA_DH/ox_N_sf"/>
</dbReference>
<dbReference type="GO" id="GO:0050660">
    <property type="term" value="F:flavin adenine dinucleotide binding"/>
    <property type="evidence" value="ECO:0007669"/>
    <property type="project" value="InterPro"/>
</dbReference>
<dbReference type="SUPFAM" id="SSF47203">
    <property type="entry name" value="Acyl-CoA dehydrogenase C-terminal domain-like"/>
    <property type="match status" value="1"/>
</dbReference>
<dbReference type="Gene3D" id="1.10.540.10">
    <property type="entry name" value="Acyl-CoA dehydrogenase/oxidase, N-terminal domain"/>
    <property type="match status" value="1"/>
</dbReference>
<keyword evidence="3" id="KW-0285">Flavoprotein</keyword>
<keyword evidence="5 7" id="KW-0560">Oxidoreductase</keyword>
<dbReference type="PANTHER" id="PTHR43884">
    <property type="entry name" value="ACYL-COA DEHYDROGENASE"/>
    <property type="match status" value="1"/>
</dbReference>
<reference evidence="7 8" key="1">
    <citation type="submission" date="2020-03" db="EMBL/GenBank/DDBJ databases">
        <title>Genomic Encyclopedia of Type Strains, Phase IV (KMG-IV): sequencing the most valuable type-strain genomes for metagenomic binning, comparative biology and taxonomic classification.</title>
        <authorList>
            <person name="Goeker M."/>
        </authorList>
    </citation>
    <scope>NUCLEOTIDE SEQUENCE [LARGE SCALE GENOMIC DNA]</scope>
    <source>
        <strain evidence="7 8">DSM 21299</strain>
    </source>
</reference>
<evidence type="ECO:0000313" key="7">
    <source>
        <dbReference type="EMBL" id="NIJ18152.1"/>
    </source>
</evidence>
<evidence type="ECO:0000256" key="4">
    <source>
        <dbReference type="ARBA" id="ARBA00022827"/>
    </source>
</evidence>
<evidence type="ECO:0000259" key="6">
    <source>
        <dbReference type="Pfam" id="PF00441"/>
    </source>
</evidence>
<evidence type="ECO:0000256" key="3">
    <source>
        <dbReference type="ARBA" id="ARBA00022630"/>
    </source>
</evidence>
<sequence>MMDMQELIDPFARLIEDLCTPAAVRAVEAGGDASAMWDGFVESGFLDALVAEDAGGAGLSLADAAPLIALLGRHAVPLPVGDTMIARALLAAAGVEAPAGPIVIATGAGAVPFGAVASHILSGTPDAPILTEAKVQATGVHHDVDAYATGLDGKALRPIAAVLRAMLISGAAGRVMEMTVSYANERSQFGKPIGKQQAVQQQLSVLAEQAVAARIAAAIGARSGLAPRLPDAAVAKHGTSLAAAQIAAIAHAVHGAIGISEEYDLQLLTRRLHGWRLADGSEGYWAGVLGELRMAQPGKPTADFLRAA</sequence>
<comment type="caution">
    <text evidence="7">The sequence shown here is derived from an EMBL/GenBank/DDBJ whole genome shotgun (WGS) entry which is preliminary data.</text>
</comment>
<evidence type="ECO:0000256" key="5">
    <source>
        <dbReference type="ARBA" id="ARBA00023002"/>
    </source>
</evidence>
<proteinExistence type="inferred from homology"/>
<dbReference type="GO" id="GO:0070991">
    <property type="term" value="F:medium-chain fatty acyl-CoA dehydrogenase activity"/>
    <property type="evidence" value="ECO:0007669"/>
    <property type="project" value="UniProtKB-EC"/>
</dbReference>
<dbReference type="EMBL" id="JAASQR010000004">
    <property type="protein sequence ID" value="NIJ18152.1"/>
    <property type="molecule type" value="Genomic_DNA"/>
</dbReference>
<dbReference type="InterPro" id="IPR009100">
    <property type="entry name" value="AcylCoA_DH/oxidase_NM_dom_sf"/>
</dbReference>
<evidence type="ECO:0000256" key="2">
    <source>
        <dbReference type="ARBA" id="ARBA00009347"/>
    </source>
</evidence>
<dbReference type="EC" id="1.3.8.7" evidence="7"/>
<accession>A0A846M8F8</accession>
<organism evidence="7 8">
    <name type="scientific">Sphingobium vermicomposti</name>
    <dbReference type="NCBI Taxonomy" id="529005"/>
    <lineage>
        <taxon>Bacteria</taxon>
        <taxon>Pseudomonadati</taxon>
        <taxon>Pseudomonadota</taxon>
        <taxon>Alphaproteobacteria</taxon>
        <taxon>Sphingomonadales</taxon>
        <taxon>Sphingomonadaceae</taxon>
        <taxon>Sphingobium</taxon>
    </lineage>
</organism>
<protein>
    <submittedName>
        <fullName evidence="7">Acyl-CoA dehydrogenase</fullName>
        <ecNumber evidence="7">1.3.8.7</ecNumber>
    </submittedName>
</protein>
<dbReference type="Gene3D" id="1.20.140.10">
    <property type="entry name" value="Butyryl-CoA Dehydrogenase, subunit A, domain 3"/>
    <property type="match status" value="1"/>
</dbReference>
<dbReference type="InterPro" id="IPR009075">
    <property type="entry name" value="AcylCo_DH/oxidase_C"/>
</dbReference>
<dbReference type="Pfam" id="PF00441">
    <property type="entry name" value="Acyl-CoA_dh_1"/>
    <property type="match status" value="1"/>
</dbReference>
<dbReference type="PANTHER" id="PTHR43884:SF20">
    <property type="entry name" value="ACYL-COA DEHYDROGENASE FADE28"/>
    <property type="match status" value="1"/>
</dbReference>
<dbReference type="SUPFAM" id="SSF56645">
    <property type="entry name" value="Acyl-CoA dehydrogenase NM domain-like"/>
    <property type="match status" value="1"/>
</dbReference>
<comment type="similarity">
    <text evidence="2">Belongs to the acyl-CoA dehydrogenase family.</text>
</comment>
<feature type="domain" description="Acyl-CoA dehydrogenase/oxidase C-terminal" evidence="6">
    <location>
        <begin position="164"/>
        <end position="283"/>
    </location>
</feature>